<dbReference type="Gene3D" id="3.80.10.10">
    <property type="entry name" value="Ribonuclease Inhibitor"/>
    <property type="match status" value="1"/>
</dbReference>
<dbReference type="Gene3D" id="1.20.1280.50">
    <property type="match status" value="1"/>
</dbReference>
<organism evidence="2 3">
    <name type="scientific">Schizopora paradoxa</name>
    <dbReference type="NCBI Taxonomy" id="27342"/>
    <lineage>
        <taxon>Eukaryota</taxon>
        <taxon>Fungi</taxon>
        <taxon>Dikarya</taxon>
        <taxon>Basidiomycota</taxon>
        <taxon>Agaricomycotina</taxon>
        <taxon>Agaricomycetes</taxon>
        <taxon>Hymenochaetales</taxon>
        <taxon>Schizoporaceae</taxon>
        <taxon>Schizopora</taxon>
    </lineage>
</organism>
<evidence type="ECO:0000256" key="1">
    <source>
        <dbReference type="SAM" id="MobiDB-lite"/>
    </source>
</evidence>
<dbReference type="InParanoid" id="A0A0H2S043"/>
<evidence type="ECO:0000313" key="3">
    <source>
        <dbReference type="Proteomes" id="UP000053477"/>
    </source>
</evidence>
<sequence length="556" mass="63054">MSGISIEEAGLLQLLAALENLKESECKHQDARNIWCPGWVSANEDSTLSIDSKAQSAKATLRKLKSIKKVLATVSGSLEETFERVTRQSTDVLRISGFSTLPDDVLARIFEINHQAYKYWGDTTKKSDYVYSSSVLARVCHRFRRIALHIPSLWEVISNAHEEGWISIVKGRYRNPDVYIAYNVPRAQKSITRLLELACPADRWKGLDICFVEKLHGSDAINRVSTISKGQLPSLETLSLRLEWDDGKIETDGEEDGTHENEDEDDGNMNFSTNISESESDLLSTWNLPKLNRITLANLIPSEMNCPNLRTCRIDLINVMGSNHWDLHTLNEFLGSLPLLESLSFTFTNAFSSTDYDFAEEPIKMSNLKSLDISVQADTEEGFVKSVMNMLDVSTLYSLKVSMCPISLDEPIEPEVKVEEWVNAIFFDSKSSGLWKYLKNPRLFPNVEVFSFEIEEGVHRSSSYRELFRSLPKIRDLTIVHPGCEEPNLPTGDLTNLRSLRYSKCTSYCSGESLRFLKERGRMGKIDKVEMEGCYNLRSYKGDLQEALGDKFVWKG</sequence>
<dbReference type="SUPFAM" id="SSF52047">
    <property type="entry name" value="RNI-like"/>
    <property type="match status" value="1"/>
</dbReference>
<reference evidence="2 3" key="1">
    <citation type="submission" date="2015-04" db="EMBL/GenBank/DDBJ databases">
        <title>Complete genome sequence of Schizopora paradoxa KUC8140, a cosmopolitan wood degrader in East Asia.</title>
        <authorList>
            <consortium name="DOE Joint Genome Institute"/>
            <person name="Min B."/>
            <person name="Park H."/>
            <person name="Jang Y."/>
            <person name="Kim J.-J."/>
            <person name="Kim K.H."/>
            <person name="Pangilinan J."/>
            <person name="Lipzen A."/>
            <person name="Riley R."/>
            <person name="Grigoriev I.V."/>
            <person name="Spatafora J.W."/>
            <person name="Choi I.-G."/>
        </authorList>
    </citation>
    <scope>NUCLEOTIDE SEQUENCE [LARGE SCALE GENOMIC DNA]</scope>
    <source>
        <strain evidence="2 3">KUC8140</strain>
    </source>
</reference>
<evidence type="ECO:0000313" key="2">
    <source>
        <dbReference type="EMBL" id="KLO15103.1"/>
    </source>
</evidence>
<dbReference type="EMBL" id="KQ085934">
    <property type="protein sequence ID" value="KLO15103.1"/>
    <property type="molecule type" value="Genomic_DNA"/>
</dbReference>
<gene>
    <name evidence="2" type="ORF">SCHPADRAFT_996084</name>
</gene>
<accession>A0A0H2S043</accession>
<proteinExistence type="predicted"/>
<dbReference type="OrthoDB" id="3152451at2759"/>
<protein>
    <submittedName>
        <fullName evidence="2">Uncharacterized protein</fullName>
    </submittedName>
</protein>
<dbReference type="STRING" id="27342.A0A0H2S043"/>
<dbReference type="Proteomes" id="UP000053477">
    <property type="component" value="Unassembled WGS sequence"/>
</dbReference>
<dbReference type="InterPro" id="IPR032675">
    <property type="entry name" value="LRR_dom_sf"/>
</dbReference>
<keyword evidence="3" id="KW-1185">Reference proteome</keyword>
<feature type="compositionally biased region" description="Basic and acidic residues" evidence="1">
    <location>
        <begin position="249"/>
        <end position="260"/>
    </location>
</feature>
<dbReference type="AlphaFoldDB" id="A0A0H2S043"/>
<name>A0A0H2S043_9AGAM</name>
<feature type="region of interest" description="Disordered" evidence="1">
    <location>
        <begin position="249"/>
        <end position="269"/>
    </location>
</feature>